<evidence type="ECO:0000259" key="5">
    <source>
        <dbReference type="PROSITE" id="PS50977"/>
    </source>
</evidence>
<protein>
    <submittedName>
        <fullName evidence="6">TetR family transcriptional regulator</fullName>
    </submittedName>
</protein>
<dbReference type="InterPro" id="IPR001647">
    <property type="entry name" value="HTH_TetR"/>
</dbReference>
<dbReference type="PROSITE" id="PS50977">
    <property type="entry name" value="HTH_TETR_2"/>
    <property type="match status" value="1"/>
</dbReference>
<dbReference type="InterPro" id="IPR011075">
    <property type="entry name" value="TetR_C"/>
</dbReference>
<accession>A0A2A5ADQ4</accession>
<dbReference type="InterPro" id="IPR009057">
    <property type="entry name" value="Homeodomain-like_sf"/>
</dbReference>
<name>A0A2A5ADQ4_9GAMM</name>
<evidence type="ECO:0000313" key="7">
    <source>
        <dbReference type="Proteomes" id="UP000218327"/>
    </source>
</evidence>
<dbReference type="AlphaFoldDB" id="A0A2A5ADQ4"/>
<dbReference type="EMBL" id="NVVJ01000107">
    <property type="protein sequence ID" value="PCJ17403.1"/>
    <property type="molecule type" value="Genomic_DNA"/>
</dbReference>
<keyword evidence="3" id="KW-0804">Transcription</keyword>
<comment type="caution">
    <text evidence="6">The sequence shown here is derived from an EMBL/GenBank/DDBJ whole genome shotgun (WGS) entry which is preliminary data.</text>
</comment>
<dbReference type="InterPro" id="IPR036271">
    <property type="entry name" value="Tet_transcr_reg_TetR-rel_C_sf"/>
</dbReference>
<feature type="non-terminal residue" evidence="6">
    <location>
        <position position="1"/>
    </location>
</feature>
<feature type="domain" description="HTH tetR-type" evidence="5">
    <location>
        <begin position="27"/>
        <end position="87"/>
    </location>
</feature>
<dbReference type="GO" id="GO:0003677">
    <property type="term" value="F:DNA binding"/>
    <property type="evidence" value="ECO:0007669"/>
    <property type="project" value="UniProtKB-UniRule"/>
</dbReference>
<proteinExistence type="predicted"/>
<dbReference type="SUPFAM" id="SSF46689">
    <property type="entry name" value="Homeodomain-like"/>
    <property type="match status" value="1"/>
</dbReference>
<dbReference type="PANTHER" id="PTHR47506:SF6">
    <property type="entry name" value="HTH-TYPE TRANSCRIPTIONAL REPRESSOR NEMR"/>
    <property type="match status" value="1"/>
</dbReference>
<keyword evidence="2 4" id="KW-0238">DNA-binding</keyword>
<gene>
    <name evidence="6" type="ORF">COA96_17735</name>
</gene>
<evidence type="ECO:0000256" key="3">
    <source>
        <dbReference type="ARBA" id="ARBA00023163"/>
    </source>
</evidence>
<keyword evidence="1" id="KW-0805">Transcription regulation</keyword>
<dbReference type="Pfam" id="PF16925">
    <property type="entry name" value="TetR_C_13"/>
    <property type="match status" value="1"/>
</dbReference>
<dbReference type="PANTHER" id="PTHR47506">
    <property type="entry name" value="TRANSCRIPTIONAL REGULATORY PROTEIN"/>
    <property type="match status" value="1"/>
</dbReference>
<organism evidence="6 7">
    <name type="scientific">SAR86 cluster bacterium</name>
    <dbReference type="NCBI Taxonomy" id="2030880"/>
    <lineage>
        <taxon>Bacteria</taxon>
        <taxon>Pseudomonadati</taxon>
        <taxon>Pseudomonadota</taxon>
        <taxon>Gammaproteobacteria</taxon>
        <taxon>SAR86 cluster</taxon>
    </lineage>
</organism>
<dbReference type="Gene3D" id="1.10.357.10">
    <property type="entry name" value="Tetracycline Repressor, domain 2"/>
    <property type="match status" value="1"/>
</dbReference>
<evidence type="ECO:0000256" key="1">
    <source>
        <dbReference type="ARBA" id="ARBA00023015"/>
    </source>
</evidence>
<feature type="DNA-binding region" description="H-T-H motif" evidence="4">
    <location>
        <begin position="50"/>
        <end position="69"/>
    </location>
</feature>
<dbReference type="Pfam" id="PF00440">
    <property type="entry name" value="TetR_N"/>
    <property type="match status" value="1"/>
</dbReference>
<dbReference type="SUPFAM" id="SSF48498">
    <property type="entry name" value="Tetracyclin repressor-like, C-terminal domain"/>
    <property type="match status" value="1"/>
</dbReference>
<evidence type="ECO:0000256" key="2">
    <source>
        <dbReference type="ARBA" id="ARBA00023125"/>
    </source>
</evidence>
<sequence>VKKVLLLIIDWSNIKYMARTRDEQKYQQSRESLLMVGQELFLNSSFNCVGLNDILKESGIPKGSFYHYFDSKEDFGLQVIEFYHRQNSEAMAELLADESLTAYQQLKAFYQNAINRFDDIGYCQGCLMSNLSQEVADVNENFRCKISELSKQIVDQVSACLERMEDNELNLGHLRSCEAAQILMNSWQGAMMKMKLEKSREPLDVFMKFFFIH</sequence>
<evidence type="ECO:0000313" key="6">
    <source>
        <dbReference type="EMBL" id="PCJ17403.1"/>
    </source>
</evidence>
<evidence type="ECO:0000256" key="4">
    <source>
        <dbReference type="PROSITE-ProRule" id="PRU00335"/>
    </source>
</evidence>
<reference evidence="7" key="1">
    <citation type="submission" date="2017-08" db="EMBL/GenBank/DDBJ databases">
        <title>A dynamic microbial community with high functional redundancy inhabits the cold, oxic subseafloor aquifer.</title>
        <authorList>
            <person name="Tully B.J."/>
            <person name="Wheat C.G."/>
            <person name="Glazer B.T."/>
            <person name="Huber J.A."/>
        </authorList>
    </citation>
    <scope>NUCLEOTIDE SEQUENCE [LARGE SCALE GENOMIC DNA]</scope>
</reference>
<dbReference type="Proteomes" id="UP000218327">
    <property type="component" value="Unassembled WGS sequence"/>
</dbReference>